<feature type="domain" description="HTH myb-type" evidence="8">
    <location>
        <begin position="8"/>
        <end position="60"/>
    </location>
</feature>
<dbReference type="PANTHER" id="PTHR47997:SF40">
    <property type="entry name" value="TRANSCRIPTION FACTOR MYB26-LIKE"/>
    <property type="match status" value="1"/>
</dbReference>
<sequence length="327" mass="36516">MGHRCCTKQKVKKGLWSPEEDEKLINHITTYGHGSWSSVPKLAGLQRCGKSCRLRWINYLRPDLKRGSFSAQEEQIIIDVHRILGNRWAQIAKHLPGRTDNEVKNFWNSCIKKKLISQGLDPKTHNLIPSRQRSNNKFAQAQAIILQSHQQPFSIITVNSQMRDVSMEMNSPILTPPAAPPDITQQPSSLQTSSGPSIFTSGDHQNPNILWTANGRQNSLDSAVFPSIQSTLISRASSPVNGLLDENFSWGSNPIGENFEAPRMEVVKAQEQENNQAKENVDAANGVQDMDASFDSSCFGLDFVESTLFSSSMCRELSSMDDLAWNF</sequence>
<feature type="domain" description="HTH myb-type" evidence="8">
    <location>
        <begin position="61"/>
        <end position="115"/>
    </location>
</feature>
<evidence type="ECO:0000256" key="2">
    <source>
        <dbReference type="ARBA" id="ARBA00022737"/>
    </source>
</evidence>
<dbReference type="Gene3D" id="1.10.10.60">
    <property type="entry name" value="Homeodomain-like"/>
    <property type="match status" value="2"/>
</dbReference>
<comment type="caution">
    <text evidence="9">The sequence shown here is derived from an EMBL/GenBank/DDBJ whole genome shotgun (WGS) entry which is preliminary data.</text>
</comment>
<feature type="domain" description="Myb-like" evidence="7">
    <location>
        <begin position="61"/>
        <end position="111"/>
    </location>
</feature>
<keyword evidence="10" id="KW-1185">Reference proteome</keyword>
<dbReference type="SMR" id="A0A2C9W5H6"/>
<dbReference type="GO" id="GO:0000976">
    <property type="term" value="F:transcription cis-regulatory region binding"/>
    <property type="evidence" value="ECO:0000318"/>
    <property type="project" value="GO_Central"/>
</dbReference>
<dbReference type="Pfam" id="PF00249">
    <property type="entry name" value="Myb_DNA-binding"/>
    <property type="match status" value="2"/>
</dbReference>
<dbReference type="InterPro" id="IPR009057">
    <property type="entry name" value="Homeodomain-like_sf"/>
</dbReference>
<evidence type="ECO:0000256" key="1">
    <source>
        <dbReference type="ARBA" id="ARBA00004123"/>
    </source>
</evidence>
<evidence type="ECO:0000256" key="5">
    <source>
        <dbReference type="ARBA" id="ARBA00023163"/>
    </source>
</evidence>
<dbReference type="SMART" id="SM00717">
    <property type="entry name" value="SANT"/>
    <property type="match status" value="2"/>
</dbReference>
<evidence type="ECO:0000313" key="9">
    <source>
        <dbReference type="EMBL" id="OAY54470.1"/>
    </source>
</evidence>
<dbReference type="GO" id="GO:0006355">
    <property type="term" value="P:regulation of DNA-templated transcription"/>
    <property type="evidence" value="ECO:0000318"/>
    <property type="project" value="GO_Central"/>
</dbReference>
<dbReference type="GO" id="GO:0005634">
    <property type="term" value="C:nucleus"/>
    <property type="evidence" value="ECO:0000318"/>
    <property type="project" value="GO_Central"/>
</dbReference>
<reference evidence="10" key="1">
    <citation type="journal article" date="2016" name="Nat. Biotechnol.">
        <title>Sequencing wild and cultivated cassava and related species reveals extensive interspecific hybridization and genetic diversity.</title>
        <authorList>
            <person name="Bredeson J.V."/>
            <person name="Lyons J.B."/>
            <person name="Prochnik S.E."/>
            <person name="Wu G.A."/>
            <person name="Ha C.M."/>
            <person name="Edsinger-Gonzales E."/>
            <person name="Grimwood J."/>
            <person name="Schmutz J."/>
            <person name="Rabbi I.Y."/>
            <person name="Egesi C."/>
            <person name="Nauluvula P."/>
            <person name="Lebot V."/>
            <person name="Ndunguru J."/>
            <person name="Mkamilo G."/>
            <person name="Bart R.S."/>
            <person name="Setter T.L."/>
            <person name="Gleadow R.M."/>
            <person name="Kulakow P."/>
            <person name="Ferguson M.E."/>
            <person name="Rounsley S."/>
            <person name="Rokhsar D.S."/>
        </authorList>
    </citation>
    <scope>NUCLEOTIDE SEQUENCE [LARGE SCALE GENOMIC DNA]</scope>
    <source>
        <strain evidence="10">cv. AM560-2</strain>
    </source>
</reference>
<evidence type="ECO:0000259" key="8">
    <source>
        <dbReference type="PROSITE" id="PS51294"/>
    </source>
</evidence>
<keyword evidence="3" id="KW-0805">Transcription regulation</keyword>
<accession>A0A2C9W5H6</accession>
<dbReference type="PROSITE" id="PS50090">
    <property type="entry name" value="MYB_LIKE"/>
    <property type="match status" value="2"/>
</dbReference>
<dbReference type="AlphaFoldDB" id="A0A2C9W5H6"/>
<dbReference type="OrthoDB" id="2143914at2759"/>
<proteinExistence type="predicted"/>
<protein>
    <recommendedName>
        <fullName evidence="11">MYB family protein</fullName>
    </recommendedName>
</protein>
<dbReference type="InterPro" id="IPR001005">
    <property type="entry name" value="SANT/Myb"/>
</dbReference>
<comment type="subcellular location">
    <subcellularLocation>
        <location evidence="1">Nucleus</location>
    </subcellularLocation>
</comment>
<evidence type="ECO:0000256" key="3">
    <source>
        <dbReference type="ARBA" id="ARBA00023015"/>
    </source>
</evidence>
<gene>
    <name evidence="9" type="ORF">MANES_03G077500v8</name>
</gene>
<dbReference type="PANTHER" id="PTHR47997">
    <property type="entry name" value="MYB DOMAIN PROTEIN 55"/>
    <property type="match status" value="1"/>
</dbReference>
<evidence type="ECO:0000313" key="10">
    <source>
        <dbReference type="Proteomes" id="UP000091857"/>
    </source>
</evidence>
<keyword evidence="6" id="KW-0539">Nucleus</keyword>
<dbReference type="OMA" id="VACNISP"/>
<feature type="domain" description="Myb-like" evidence="7">
    <location>
        <begin position="8"/>
        <end position="60"/>
    </location>
</feature>
<dbReference type="Proteomes" id="UP000091857">
    <property type="component" value="Chromosome 3"/>
</dbReference>
<dbReference type="PROSITE" id="PS51294">
    <property type="entry name" value="HTH_MYB"/>
    <property type="match status" value="2"/>
</dbReference>
<evidence type="ECO:0000259" key="7">
    <source>
        <dbReference type="PROSITE" id="PS50090"/>
    </source>
</evidence>
<evidence type="ECO:0008006" key="11">
    <source>
        <dbReference type="Google" id="ProtNLM"/>
    </source>
</evidence>
<evidence type="ECO:0000256" key="4">
    <source>
        <dbReference type="ARBA" id="ARBA00023125"/>
    </source>
</evidence>
<evidence type="ECO:0000256" key="6">
    <source>
        <dbReference type="ARBA" id="ARBA00023242"/>
    </source>
</evidence>
<keyword evidence="5" id="KW-0804">Transcription</keyword>
<name>A0A2C9W5H6_MANES</name>
<dbReference type="FunFam" id="1.10.10.60:FF:000047">
    <property type="entry name" value="Myb transcription factor"/>
    <property type="match status" value="1"/>
</dbReference>
<dbReference type="SUPFAM" id="SSF46689">
    <property type="entry name" value="Homeodomain-like"/>
    <property type="match status" value="1"/>
</dbReference>
<organism evidence="9 10">
    <name type="scientific">Manihot esculenta</name>
    <name type="common">Cassava</name>
    <name type="synonym">Jatropha manihot</name>
    <dbReference type="NCBI Taxonomy" id="3983"/>
    <lineage>
        <taxon>Eukaryota</taxon>
        <taxon>Viridiplantae</taxon>
        <taxon>Streptophyta</taxon>
        <taxon>Embryophyta</taxon>
        <taxon>Tracheophyta</taxon>
        <taxon>Spermatophyta</taxon>
        <taxon>Magnoliopsida</taxon>
        <taxon>eudicotyledons</taxon>
        <taxon>Gunneridae</taxon>
        <taxon>Pentapetalae</taxon>
        <taxon>rosids</taxon>
        <taxon>fabids</taxon>
        <taxon>Malpighiales</taxon>
        <taxon>Euphorbiaceae</taxon>
        <taxon>Crotonoideae</taxon>
        <taxon>Manihoteae</taxon>
        <taxon>Manihot</taxon>
    </lineage>
</organism>
<dbReference type="InterPro" id="IPR051953">
    <property type="entry name" value="Plant_SW-associated_TFs"/>
</dbReference>
<keyword evidence="4" id="KW-0238">DNA-binding</keyword>
<dbReference type="EMBL" id="CM004389">
    <property type="protein sequence ID" value="OAY54470.1"/>
    <property type="molecule type" value="Genomic_DNA"/>
</dbReference>
<keyword evidence="2" id="KW-0677">Repeat</keyword>
<dbReference type="Gramene" id="Manes.03G077500.1.v8.1">
    <property type="protein sequence ID" value="Manes.03G077500.1.v8.1.CDS"/>
    <property type="gene ID" value="Manes.03G077500.v8.1"/>
</dbReference>
<dbReference type="CDD" id="cd00167">
    <property type="entry name" value="SANT"/>
    <property type="match status" value="2"/>
</dbReference>
<dbReference type="FunFam" id="1.10.10.60:FF:000458">
    <property type="entry name" value="Transcription factor MYB86"/>
    <property type="match status" value="1"/>
</dbReference>
<dbReference type="InterPro" id="IPR017930">
    <property type="entry name" value="Myb_dom"/>
</dbReference>